<accession>A0ABV3JTW5</accession>
<keyword evidence="2" id="KW-0812">Transmembrane</keyword>
<feature type="compositionally biased region" description="Gly residues" evidence="1">
    <location>
        <begin position="59"/>
        <end position="77"/>
    </location>
</feature>
<evidence type="ECO:0000313" key="4">
    <source>
        <dbReference type="EMBL" id="MEV5506302.1"/>
    </source>
</evidence>
<dbReference type="Pfam" id="PF03422">
    <property type="entry name" value="CBM_6"/>
    <property type="match status" value="1"/>
</dbReference>
<feature type="region of interest" description="Disordered" evidence="1">
    <location>
        <begin position="142"/>
        <end position="189"/>
    </location>
</feature>
<feature type="region of interest" description="Disordered" evidence="1">
    <location>
        <begin position="1"/>
        <end position="114"/>
    </location>
</feature>
<keyword evidence="2" id="KW-0472">Membrane</keyword>
<evidence type="ECO:0000256" key="2">
    <source>
        <dbReference type="SAM" id="Phobius"/>
    </source>
</evidence>
<proteinExistence type="predicted"/>
<feature type="compositionally biased region" description="Polar residues" evidence="1">
    <location>
        <begin position="1"/>
        <end position="11"/>
    </location>
</feature>
<feature type="compositionally biased region" description="Polar residues" evidence="1">
    <location>
        <begin position="142"/>
        <end position="158"/>
    </location>
</feature>
<feature type="compositionally biased region" description="Basic and acidic residues" evidence="1">
    <location>
        <begin position="163"/>
        <end position="189"/>
    </location>
</feature>
<dbReference type="InterPro" id="IPR005084">
    <property type="entry name" value="CBM6"/>
</dbReference>
<comment type="caution">
    <text evidence="4">The sequence shown here is derived from an EMBL/GenBank/DDBJ whole genome shotgun (WGS) entry which is preliminary data.</text>
</comment>
<dbReference type="Proteomes" id="UP001552594">
    <property type="component" value="Unassembled WGS sequence"/>
</dbReference>
<sequence length="324" mass="33505">MTAGNNGTGTPQDDDPFAYLYRSEGGEQGGDGAASAPQPGVPRTSYNQVRPVGSRQYGPQGGTYGGQTPGGTYGGGQPMPAHQPAPHYAAPETLPGGAPRHPASGHGGHAAAERPKRRGLLVAAIAVVLVVAGGIGVAMLTNSGNSDDKSNAANSTSQPSSPSKDKPTGKKDGSDDSKDQSAAGELKRDAASLKLMGGATTAKDIKGAQADGGTYITGMNKPGAAVEWTVNVPDGGDYTLVVTYGVPGVDANSTIWINGERRDQVLSMKNFAQAKAGEWDRWTHTWAWISLKKGSNTVKLSCEQGNQCNFNLDQMWLKPGQTKG</sequence>
<feature type="transmembrane region" description="Helical" evidence="2">
    <location>
        <begin position="120"/>
        <end position="140"/>
    </location>
</feature>
<evidence type="ECO:0000256" key="1">
    <source>
        <dbReference type="SAM" id="MobiDB-lite"/>
    </source>
</evidence>
<feature type="compositionally biased region" description="Low complexity" evidence="1">
    <location>
        <begin position="78"/>
        <end position="104"/>
    </location>
</feature>
<dbReference type="SUPFAM" id="SSF49785">
    <property type="entry name" value="Galactose-binding domain-like"/>
    <property type="match status" value="1"/>
</dbReference>
<keyword evidence="5" id="KW-1185">Reference proteome</keyword>
<dbReference type="InterPro" id="IPR008979">
    <property type="entry name" value="Galactose-bd-like_sf"/>
</dbReference>
<protein>
    <submittedName>
        <fullName evidence="4">Carbohydrate-binding protein</fullName>
    </submittedName>
</protein>
<dbReference type="EMBL" id="JBFAUK010000004">
    <property type="protein sequence ID" value="MEV5506302.1"/>
    <property type="molecule type" value="Genomic_DNA"/>
</dbReference>
<evidence type="ECO:0000313" key="5">
    <source>
        <dbReference type="Proteomes" id="UP001552594"/>
    </source>
</evidence>
<organism evidence="4 5">
    <name type="scientific">Streptomyces orinoci</name>
    <name type="common">Streptoverticillium orinoci</name>
    <dbReference type="NCBI Taxonomy" id="67339"/>
    <lineage>
        <taxon>Bacteria</taxon>
        <taxon>Bacillati</taxon>
        <taxon>Actinomycetota</taxon>
        <taxon>Actinomycetes</taxon>
        <taxon>Kitasatosporales</taxon>
        <taxon>Streptomycetaceae</taxon>
        <taxon>Streptomyces</taxon>
    </lineage>
</organism>
<feature type="domain" description="CBM6" evidence="3">
    <location>
        <begin position="186"/>
        <end position="318"/>
    </location>
</feature>
<name>A0ABV3JTW5_STRON</name>
<dbReference type="RefSeq" id="WP_109282741.1">
    <property type="nucleotide sequence ID" value="NZ_JBFAUK010000004.1"/>
</dbReference>
<keyword evidence="2" id="KW-1133">Transmembrane helix</keyword>
<evidence type="ECO:0000259" key="3">
    <source>
        <dbReference type="PROSITE" id="PS51175"/>
    </source>
</evidence>
<dbReference type="Gene3D" id="2.60.120.260">
    <property type="entry name" value="Galactose-binding domain-like"/>
    <property type="match status" value="1"/>
</dbReference>
<dbReference type="PROSITE" id="PS51175">
    <property type="entry name" value="CBM6"/>
    <property type="match status" value="1"/>
</dbReference>
<reference evidence="4 5" key="1">
    <citation type="submission" date="2024-06" db="EMBL/GenBank/DDBJ databases">
        <title>The Natural Products Discovery Center: Release of the First 8490 Sequenced Strains for Exploring Actinobacteria Biosynthetic Diversity.</title>
        <authorList>
            <person name="Kalkreuter E."/>
            <person name="Kautsar S.A."/>
            <person name="Yang D."/>
            <person name="Bader C.D."/>
            <person name="Teijaro C.N."/>
            <person name="Fluegel L."/>
            <person name="Davis C.M."/>
            <person name="Simpson J.R."/>
            <person name="Lauterbach L."/>
            <person name="Steele A.D."/>
            <person name="Gui C."/>
            <person name="Meng S."/>
            <person name="Li G."/>
            <person name="Viehrig K."/>
            <person name="Ye F."/>
            <person name="Su P."/>
            <person name="Kiefer A.F."/>
            <person name="Nichols A."/>
            <person name="Cepeda A.J."/>
            <person name="Yan W."/>
            <person name="Fan B."/>
            <person name="Jiang Y."/>
            <person name="Adhikari A."/>
            <person name="Zheng C.-J."/>
            <person name="Schuster L."/>
            <person name="Cowan T.M."/>
            <person name="Smanski M.J."/>
            <person name="Chevrette M.G."/>
            <person name="De Carvalho L.P.S."/>
            <person name="Shen B."/>
        </authorList>
    </citation>
    <scope>NUCLEOTIDE SEQUENCE [LARGE SCALE GENOMIC DNA]</scope>
    <source>
        <strain evidence="4 5">NPDC052347</strain>
    </source>
</reference>
<gene>
    <name evidence="4" type="ORF">AB0L16_07470</name>
</gene>